<proteinExistence type="predicted"/>
<dbReference type="PANTHER" id="PTHR17985:SF8">
    <property type="entry name" value="TRANSPORT AND GOLGI ORGANIZATION PROTEIN 2 HOMOLOG"/>
    <property type="match status" value="1"/>
</dbReference>
<dbReference type="RefSeq" id="WP_138536404.1">
    <property type="nucleotide sequence ID" value="NZ_VANR01000005.1"/>
</dbReference>
<dbReference type="InterPro" id="IPR008551">
    <property type="entry name" value="TANGO2"/>
</dbReference>
<dbReference type="PANTHER" id="PTHR17985">
    <property type="entry name" value="SER/THR-RICH PROTEIN T10 IN DGCR REGION"/>
    <property type="match status" value="1"/>
</dbReference>
<evidence type="ECO:0000313" key="2">
    <source>
        <dbReference type="Proteomes" id="UP000307140"/>
    </source>
</evidence>
<dbReference type="OrthoDB" id="4380123at2"/>
<organism evidence="1 2">
    <name type="scientific">Polaribacter aestuariivivens</name>
    <dbReference type="NCBI Taxonomy" id="2304626"/>
    <lineage>
        <taxon>Bacteria</taxon>
        <taxon>Pseudomonadati</taxon>
        <taxon>Bacteroidota</taxon>
        <taxon>Flavobacteriia</taxon>
        <taxon>Flavobacteriales</taxon>
        <taxon>Flavobacteriaceae</taxon>
    </lineage>
</organism>
<accession>A0A5S3N2Q2</accession>
<gene>
    <name evidence="1" type="ORF">FDT66_10885</name>
</gene>
<dbReference type="Proteomes" id="UP000307140">
    <property type="component" value="Unassembled WGS sequence"/>
</dbReference>
<keyword evidence="2" id="KW-1185">Reference proteome</keyword>
<reference evidence="1 2" key="1">
    <citation type="submission" date="2019-05" db="EMBL/GenBank/DDBJ databases">
        <title>Polaribacter aestuariivivens sp. nov., isolated from a tidal flat.</title>
        <authorList>
            <person name="Yoon J.-H."/>
        </authorList>
    </citation>
    <scope>NUCLEOTIDE SEQUENCE [LARGE SCALE GENOMIC DNA]</scope>
    <source>
        <strain evidence="1 2">DBTF-3</strain>
    </source>
</reference>
<protein>
    <submittedName>
        <fullName evidence="1">NRDE family protein</fullName>
    </submittedName>
</protein>
<dbReference type="Pfam" id="PF05742">
    <property type="entry name" value="TANGO2"/>
    <property type="match status" value="1"/>
</dbReference>
<dbReference type="AlphaFoldDB" id="A0A5S3N2Q2"/>
<dbReference type="EMBL" id="VANR01000005">
    <property type="protein sequence ID" value="TMM29611.1"/>
    <property type="molecule type" value="Genomic_DNA"/>
</dbReference>
<evidence type="ECO:0000313" key="1">
    <source>
        <dbReference type="EMBL" id="TMM29611.1"/>
    </source>
</evidence>
<sequence>MCTVTYLPKGNNDFILTSNRDETPLRKTIPPKEYEEEGVKLTYPKDELAGGTWIGLSDKKRLVCLLNGGFKIHKRNTPYKMSRGVIVKKILSVEDAVSFINNLNFDGIEPFTLVLVNWKDVLETYELVWTGEKKHFKKLLQEPKIWSSSTLYTEEMMQLRKDWFADFLSSKNSFTQQEILNFHQNEELGSTETSPKMKRAFVETVSITSVEKTDSEIDMSYIDFLEKKH</sequence>
<comment type="caution">
    <text evidence="1">The sequence shown here is derived from an EMBL/GenBank/DDBJ whole genome shotgun (WGS) entry which is preliminary data.</text>
</comment>
<name>A0A5S3N2Q2_9FLAO</name>